<dbReference type="Proteomes" id="UP000321393">
    <property type="component" value="Unassembled WGS sequence"/>
</dbReference>
<accession>A0A5A7THL3</accession>
<dbReference type="AlphaFoldDB" id="A0A5A7THL3"/>
<proteinExistence type="predicted"/>
<evidence type="ECO:0000313" key="2">
    <source>
        <dbReference type="Proteomes" id="UP000321393"/>
    </source>
</evidence>
<protein>
    <recommendedName>
        <fullName evidence="3">Reverse transcriptase</fullName>
    </recommendedName>
</protein>
<sequence length="92" mass="10489">MVLEKKGFDYKWRIWMWGCRRNVSYSFLINGSLTGGVVATRGLRQEDPLLPLPVVDVMKKTVPSCRGCYEKNRLGGRSLRTPLIIGSEDRES</sequence>
<gene>
    <name evidence="1" type="ORF">E6C27_scaffold345G00440</name>
</gene>
<organism evidence="1 2">
    <name type="scientific">Cucumis melo var. makuwa</name>
    <name type="common">Oriental melon</name>
    <dbReference type="NCBI Taxonomy" id="1194695"/>
    <lineage>
        <taxon>Eukaryota</taxon>
        <taxon>Viridiplantae</taxon>
        <taxon>Streptophyta</taxon>
        <taxon>Embryophyta</taxon>
        <taxon>Tracheophyta</taxon>
        <taxon>Spermatophyta</taxon>
        <taxon>Magnoliopsida</taxon>
        <taxon>eudicotyledons</taxon>
        <taxon>Gunneridae</taxon>
        <taxon>Pentapetalae</taxon>
        <taxon>rosids</taxon>
        <taxon>fabids</taxon>
        <taxon>Cucurbitales</taxon>
        <taxon>Cucurbitaceae</taxon>
        <taxon>Benincaseae</taxon>
        <taxon>Cucumis</taxon>
    </lineage>
</organism>
<reference evidence="1 2" key="1">
    <citation type="submission" date="2019-08" db="EMBL/GenBank/DDBJ databases">
        <title>Draft genome sequences of two oriental melons (Cucumis melo L. var makuwa).</title>
        <authorList>
            <person name="Kwon S.-Y."/>
        </authorList>
    </citation>
    <scope>NUCLEOTIDE SEQUENCE [LARGE SCALE GENOMIC DNA]</scope>
    <source>
        <strain evidence="2">cv. SW 3</strain>
        <tissue evidence="1">Leaf</tissue>
    </source>
</reference>
<dbReference type="EMBL" id="SSTE01017028">
    <property type="protein sequence ID" value="KAA0040885.1"/>
    <property type="molecule type" value="Genomic_DNA"/>
</dbReference>
<dbReference type="OrthoDB" id="1748983at2759"/>
<comment type="caution">
    <text evidence="1">The sequence shown here is derived from an EMBL/GenBank/DDBJ whole genome shotgun (WGS) entry which is preliminary data.</text>
</comment>
<name>A0A5A7THL3_CUCMM</name>
<evidence type="ECO:0008006" key="3">
    <source>
        <dbReference type="Google" id="ProtNLM"/>
    </source>
</evidence>
<evidence type="ECO:0000313" key="1">
    <source>
        <dbReference type="EMBL" id="KAA0040885.1"/>
    </source>
</evidence>